<evidence type="ECO:0000256" key="1">
    <source>
        <dbReference type="ARBA" id="ARBA00004370"/>
    </source>
</evidence>
<dbReference type="AlphaFoldDB" id="A0A6N3AG20"/>
<keyword evidence="2" id="KW-0472">Membrane</keyword>
<feature type="signal peptide" evidence="3">
    <location>
        <begin position="1"/>
        <end position="21"/>
    </location>
</feature>
<evidence type="ECO:0000313" key="5">
    <source>
        <dbReference type="EMBL" id="VYT90511.1"/>
    </source>
</evidence>
<sequence length="401" mass="45975">MRNRFFCTVLLYGLSCMFVRAVGEGGHAFAEVKDSIKPGADSVSSVVEPVRKTRNPLKWIGRYLSNTNKHEDRPFDFSMLIGPSYSAATSVGLGATASGLYSWDRSDPLLPKSNVSVYANASLSGMLAVGLRGNNFLPHQRYRFDYQLSFYTFPGKFWGIGYENGASDANKSDYERVKLQFKPSFLFRLNESVFLGPVVDIEWVNSFGFENETLLEGQDKSVANYGAGFNFTYDTRDFVLNAYRGNFFRWEQMFYPSGFGNDYAFSYTDLTYSTYHQVWKGGVLAMELHTLFNYGDVPWTMMAQVGVLGRMRGYYEGRYRDRNIMEGQLELRQHIKGRNGIAVWVGLANVFPNFGHIYYDEMLPNYGIGYRWEFKKRVNIRFDLGFTKDSPNFTFNINEAF</sequence>
<accession>A0A6N3AG20</accession>
<organism evidence="5">
    <name type="scientific">Paraprevotella clara</name>
    <dbReference type="NCBI Taxonomy" id="454154"/>
    <lineage>
        <taxon>Bacteria</taxon>
        <taxon>Pseudomonadati</taxon>
        <taxon>Bacteroidota</taxon>
        <taxon>Bacteroidia</taxon>
        <taxon>Bacteroidales</taxon>
        <taxon>Prevotellaceae</taxon>
        <taxon>Paraprevotella</taxon>
    </lineage>
</organism>
<proteinExistence type="predicted"/>
<feature type="domain" description="Bacterial surface antigen (D15)" evidence="4">
    <location>
        <begin position="142"/>
        <end position="401"/>
    </location>
</feature>
<dbReference type="Gene3D" id="2.40.160.50">
    <property type="entry name" value="membrane protein fhac: a member of the omp85/tpsb transporter family"/>
    <property type="match status" value="1"/>
</dbReference>
<dbReference type="InterPro" id="IPR000184">
    <property type="entry name" value="Bac_surfAg_D15"/>
</dbReference>
<evidence type="ECO:0000256" key="2">
    <source>
        <dbReference type="ARBA" id="ARBA00023136"/>
    </source>
</evidence>
<protein>
    <submittedName>
        <fullName evidence="5">Surface antigen</fullName>
    </submittedName>
</protein>
<dbReference type="Pfam" id="PF01103">
    <property type="entry name" value="Omp85"/>
    <property type="match status" value="1"/>
</dbReference>
<evidence type="ECO:0000259" key="4">
    <source>
        <dbReference type="Pfam" id="PF01103"/>
    </source>
</evidence>
<evidence type="ECO:0000256" key="3">
    <source>
        <dbReference type="SAM" id="SignalP"/>
    </source>
</evidence>
<feature type="chain" id="PRO_5027015774" evidence="3">
    <location>
        <begin position="22"/>
        <end position="401"/>
    </location>
</feature>
<comment type="subcellular location">
    <subcellularLocation>
        <location evidence="1">Membrane</location>
    </subcellularLocation>
</comment>
<dbReference type="EMBL" id="CACRUT010000008">
    <property type="protein sequence ID" value="VYT90511.1"/>
    <property type="molecule type" value="Genomic_DNA"/>
</dbReference>
<dbReference type="GO" id="GO:0019867">
    <property type="term" value="C:outer membrane"/>
    <property type="evidence" value="ECO:0007669"/>
    <property type="project" value="InterPro"/>
</dbReference>
<keyword evidence="3" id="KW-0732">Signal</keyword>
<reference evidence="5" key="1">
    <citation type="submission" date="2019-11" db="EMBL/GenBank/DDBJ databases">
        <authorList>
            <person name="Feng L."/>
        </authorList>
    </citation>
    <scope>NUCLEOTIDE SEQUENCE</scope>
    <source>
        <strain evidence="5">PclaraLFYP37</strain>
    </source>
</reference>
<gene>
    <name evidence="5" type="ORF">PCLFYP37_01438</name>
</gene>
<name>A0A6N3AG20_9BACT</name>